<feature type="coiled-coil region" evidence="4">
    <location>
        <begin position="251"/>
        <end position="285"/>
    </location>
</feature>
<feature type="domain" description="HTH araC/xylS-type" evidence="5">
    <location>
        <begin position="296"/>
        <end position="394"/>
    </location>
</feature>
<accession>A0ABR7MS46</accession>
<organism evidence="6 7">
    <name type="scientific">Jutongia hominis</name>
    <dbReference type="NCBI Taxonomy" id="2763664"/>
    <lineage>
        <taxon>Bacteria</taxon>
        <taxon>Bacillati</taxon>
        <taxon>Bacillota</taxon>
        <taxon>Clostridia</taxon>
        <taxon>Lachnospirales</taxon>
        <taxon>Lachnospiraceae</taxon>
        <taxon>Jutongia</taxon>
    </lineage>
</organism>
<evidence type="ECO:0000313" key="6">
    <source>
        <dbReference type="EMBL" id="MBC8556638.1"/>
    </source>
</evidence>
<dbReference type="InterPro" id="IPR009057">
    <property type="entry name" value="Homeodomain-like_sf"/>
</dbReference>
<keyword evidence="2" id="KW-0238">DNA-binding</keyword>
<dbReference type="SUPFAM" id="SSF46689">
    <property type="entry name" value="Homeodomain-like"/>
    <property type="match status" value="2"/>
</dbReference>
<dbReference type="InterPro" id="IPR018060">
    <property type="entry name" value="HTH_AraC"/>
</dbReference>
<comment type="caution">
    <text evidence="6">The sequence shown here is derived from an EMBL/GenBank/DDBJ whole genome shotgun (WGS) entry which is preliminary data.</text>
</comment>
<dbReference type="PROSITE" id="PS01124">
    <property type="entry name" value="HTH_ARAC_FAMILY_2"/>
    <property type="match status" value="1"/>
</dbReference>
<evidence type="ECO:0000313" key="7">
    <source>
        <dbReference type="Proteomes" id="UP000637513"/>
    </source>
</evidence>
<dbReference type="PANTHER" id="PTHR43280">
    <property type="entry name" value="ARAC-FAMILY TRANSCRIPTIONAL REGULATOR"/>
    <property type="match status" value="1"/>
</dbReference>
<sequence length="400" mass="46237">MNLPVLIRYISHTLHTFVRICSPDGQIQCAVCDVGGLEDTLIKQPDVYDFLLHRENTDLPIIKGINDTIAYVQFFVDSDCFLVGPVSFSSPLYPLHQLEHVIIDSQLKNHLSVFSYHHFCEVILFFYNVLAKESLSEDEFISCNFVKSFSSDQLQQDFSDYLFERQESEQKHNPYDQECREQKSIEDGDIEQLKRSIAEDYSGSPGVLSHDSLRNFKNLCIVVITLASRSAIRGGMSPELSFSLSDNAIQRIEAENNLVQLEKMLREIEIQYAQMVNEIKKAQKGTLAHRKNPHIIKCKDYIFSHLHDKITMDDLAYETGCSPNYLSQLFKEHEGISPLQYILREKINRAKNLLVYSDYTYSEIAAYLGFSSQSHLGKQFKKFTGYTPMEYRRNFMRQNP</sequence>
<keyword evidence="4" id="KW-0175">Coiled coil</keyword>
<evidence type="ECO:0000256" key="1">
    <source>
        <dbReference type="ARBA" id="ARBA00023015"/>
    </source>
</evidence>
<evidence type="ECO:0000256" key="3">
    <source>
        <dbReference type="ARBA" id="ARBA00023163"/>
    </source>
</evidence>
<dbReference type="Pfam" id="PF12833">
    <property type="entry name" value="HTH_18"/>
    <property type="match status" value="1"/>
</dbReference>
<name>A0ABR7MS46_9FIRM</name>
<protein>
    <submittedName>
        <fullName evidence="6">Helix-turn-helix transcriptional regulator</fullName>
    </submittedName>
</protein>
<gene>
    <name evidence="6" type="ORF">H8700_02785</name>
</gene>
<reference evidence="6 7" key="1">
    <citation type="submission" date="2020-08" db="EMBL/GenBank/DDBJ databases">
        <title>Genome public.</title>
        <authorList>
            <person name="Liu C."/>
            <person name="Sun Q."/>
        </authorList>
    </citation>
    <scope>NUCLEOTIDE SEQUENCE [LARGE SCALE GENOMIC DNA]</scope>
    <source>
        <strain evidence="6 7">BX3</strain>
    </source>
</reference>
<proteinExistence type="predicted"/>
<dbReference type="RefSeq" id="WP_249302920.1">
    <property type="nucleotide sequence ID" value="NZ_JACRSW010000009.1"/>
</dbReference>
<dbReference type="Gene3D" id="1.10.10.60">
    <property type="entry name" value="Homeodomain-like"/>
    <property type="match status" value="2"/>
</dbReference>
<dbReference type="Proteomes" id="UP000637513">
    <property type="component" value="Unassembled WGS sequence"/>
</dbReference>
<dbReference type="SMART" id="SM00342">
    <property type="entry name" value="HTH_ARAC"/>
    <property type="match status" value="1"/>
</dbReference>
<dbReference type="EMBL" id="JACRSW010000009">
    <property type="protein sequence ID" value="MBC8556638.1"/>
    <property type="molecule type" value="Genomic_DNA"/>
</dbReference>
<dbReference type="PANTHER" id="PTHR43280:SF2">
    <property type="entry name" value="HTH-TYPE TRANSCRIPTIONAL REGULATOR EXSA"/>
    <property type="match status" value="1"/>
</dbReference>
<evidence type="ECO:0000256" key="2">
    <source>
        <dbReference type="ARBA" id="ARBA00023125"/>
    </source>
</evidence>
<evidence type="ECO:0000259" key="5">
    <source>
        <dbReference type="PROSITE" id="PS01124"/>
    </source>
</evidence>
<keyword evidence="7" id="KW-1185">Reference proteome</keyword>
<keyword evidence="3" id="KW-0804">Transcription</keyword>
<keyword evidence="1" id="KW-0805">Transcription regulation</keyword>
<evidence type="ECO:0000256" key="4">
    <source>
        <dbReference type="SAM" id="Coils"/>
    </source>
</evidence>